<name>A0A8T6ZJQ8_9BURK</name>
<dbReference type="Pfam" id="PF12833">
    <property type="entry name" value="HTH_18"/>
    <property type="match status" value="1"/>
</dbReference>
<feature type="transmembrane region" description="Helical" evidence="4">
    <location>
        <begin position="166"/>
        <end position="191"/>
    </location>
</feature>
<keyword evidence="4" id="KW-0812">Transmembrane</keyword>
<keyword evidence="4" id="KW-1133">Transmembrane helix</keyword>
<protein>
    <submittedName>
        <fullName evidence="6">AraC family transcriptional regulator</fullName>
    </submittedName>
</protein>
<proteinExistence type="predicted"/>
<dbReference type="OrthoDB" id="5737354at2"/>
<keyword evidence="2" id="KW-0238">DNA-binding</keyword>
<evidence type="ECO:0000313" key="6">
    <source>
        <dbReference type="EMBL" id="NLP64895.1"/>
    </source>
</evidence>
<gene>
    <name evidence="6" type="ORF">NH14_027885</name>
</gene>
<keyword evidence="3" id="KW-0804">Transcription</keyword>
<organism evidence="6 7">
    <name type="scientific">Paraburkholderia sacchari</name>
    <dbReference type="NCBI Taxonomy" id="159450"/>
    <lineage>
        <taxon>Bacteria</taxon>
        <taxon>Pseudomonadati</taxon>
        <taxon>Pseudomonadota</taxon>
        <taxon>Betaproteobacteria</taxon>
        <taxon>Burkholderiales</taxon>
        <taxon>Burkholderiaceae</taxon>
        <taxon>Paraburkholderia</taxon>
    </lineage>
</organism>
<dbReference type="InterPro" id="IPR009057">
    <property type="entry name" value="Homeodomain-like_sf"/>
</dbReference>
<dbReference type="GO" id="GO:0005829">
    <property type="term" value="C:cytosol"/>
    <property type="evidence" value="ECO:0007669"/>
    <property type="project" value="TreeGrafter"/>
</dbReference>
<dbReference type="Gene3D" id="1.10.10.60">
    <property type="entry name" value="Homeodomain-like"/>
    <property type="match status" value="1"/>
</dbReference>
<keyword evidence="1" id="KW-0805">Transcription regulation</keyword>
<keyword evidence="4" id="KW-0472">Membrane</keyword>
<dbReference type="GO" id="GO:0000976">
    <property type="term" value="F:transcription cis-regulatory region binding"/>
    <property type="evidence" value="ECO:0007669"/>
    <property type="project" value="TreeGrafter"/>
</dbReference>
<feature type="transmembrane region" description="Helical" evidence="4">
    <location>
        <begin position="125"/>
        <end position="146"/>
    </location>
</feature>
<comment type="caution">
    <text evidence="6">The sequence shown here is derived from an EMBL/GenBank/DDBJ whole genome shotgun (WGS) entry which is preliminary data.</text>
</comment>
<dbReference type="PROSITE" id="PS01124">
    <property type="entry name" value="HTH_ARAC_FAMILY_2"/>
    <property type="match status" value="1"/>
</dbReference>
<evidence type="ECO:0000256" key="2">
    <source>
        <dbReference type="ARBA" id="ARBA00023125"/>
    </source>
</evidence>
<dbReference type="PANTHER" id="PTHR47894:SF1">
    <property type="entry name" value="HTH-TYPE TRANSCRIPTIONAL REGULATOR VQSM"/>
    <property type="match status" value="1"/>
</dbReference>
<feature type="domain" description="HTH araC/xylS-type" evidence="5">
    <location>
        <begin position="225"/>
        <end position="325"/>
    </location>
</feature>
<dbReference type="InterPro" id="IPR032687">
    <property type="entry name" value="AraC-type_N"/>
</dbReference>
<dbReference type="InterPro" id="IPR018060">
    <property type="entry name" value="HTH_AraC"/>
</dbReference>
<dbReference type="SUPFAM" id="SSF46689">
    <property type="entry name" value="Homeodomain-like"/>
    <property type="match status" value="1"/>
</dbReference>
<dbReference type="SMART" id="SM00342">
    <property type="entry name" value="HTH_ARAC"/>
    <property type="match status" value="1"/>
</dbReference>
<evidence type="ECO:0000256" key="1">
    <source>
        <dbReference type="ARBA" id="ARBA00023015"/>
    </source>
</evidence>
<accession>A0A8T6ZJQ8</accession>
<dbReference type="AlphaFoldDB" id="A0A8T6ZJQ8"/>
<evidence type="ECO:0000256" key="4">
    <source>
        <dbReference type="SAM" id="Phobius"/>
    </source>
</evidence>
<dbReference type="EMBL" id="JTDB02000010">
    <property type="protein sequence ID" value="NLP64895.1"/>
    <property type="molecule type" value="Genomic_DNA"/>
</dbReference>
<dbReference type="Proteomes" id="UP000030460">
    <property type="component" value="Unassembled WGS sequence"/>
</dbReference>
<dbReference type="PANTHER" id="PTHR47894">
    <property type="entry name" value="HTH-TYPE TRANSCRIPTIONAL REGULATOR GADX"/>
    <property type="match status" value="1"/>
</dbReference>
<dbReference type="RefSeq" id="WP_152617231.1">
    <property type="nucleotide sequence ID" value="NZ_CADFGF010000014.1"/>
</dbReference>
<reference evidence="6" key="1">
    <citation type="journal article" date="2015" name="Genome Announc.">
        <title>Draft Genome Sequence of the Polyhydroxyalkanoate-Producing Bacterium Burkholderia sacchari LMG 19450 Isolated from Brazilian Sugarcane Plantation Soil.</title>
        <authorList>
            <person name="Alexandrino P.M."/>
            <person name="Mendonca T.T."/>
            <person name="Guaman Bautista L.P."/>
            <person name="Cherix J."/>
            <person name="Lozano-Sakalauskas G.C."/>
            <person name="Fujita A."/>
            <person name="Ramos Filho E."/>
            <person name="Long P."/>
            <person name="Padilla G."/>
            <person name="Taciro M.K."/>
            <person name="Gomez J.G."/>
            <person name="Silva L.F."/>
        </authorList>
    </citation>
    <scope>NUCLEOTIDE SEQUENCE</scope>
    <source>
        <strain evidence="6">LMG 19450</strain>
    </source>
</reference>
<dbReference type="Pfam" id="PF12625">
    <property type="entry name" value="Arabinose_bd"/>
    <property type="match status" value="1"/>
</dbReference>
<sequence length="329" mass="36526">MGVREKGRMEEVQHALRTRLLTEFRKSGLFVGSNPRTEFADLYRSVADHLCEQVSRDNGYPPMTKQEVDMMCRCTITCQTLEQAIFCARDFCLMLQPRAAGLCLEVSADVATFSMKTVRRQSSSAGCLLDLTGLLCFMHLFGWLIGRPLRPKSVFLAHPRRDDAGPFVGLFGAFVQFGAFASGFTFDAALLSRRVVRQPVELGKFLEDLPFGLVTRSSGSSSVTEKITGAIEASISNGDPLPGLAELAVMFDMSSVTLRRRLASEGTSYNELRSRCLGEAAKHYLRNTKWTIDEISGRLGFSSAAAFRRAFACWGNCSPTEYRRTFEAE</sequence>
<evidence type="ECO:0000259" key="5">
    <source>
        <dbReference type="PROSITE" id="PS01124"/>
    </source>
</evidence>
<keyword evidence="7" id="KW-1185">Reference proteome</keyword>
<dbReference type="GO" id="GO:0003700">
    <property type="term" value="F:DNA-binding transcription factor activity"/>
    <property type="evidence" value="ECO:0007669"/>
    <property type="project" value="InterPro"/>
</dbReference>
<reference evidence="6" key="2">
    <citation type="submission" date="2020-04" db="EMBL/GenBank/DDBJ databases">
        <authorList>
            <person name="Alexandrino P."/>
            <person name="Mendonca T."/>
            <person name="Guaman L."/>
            <person name="Cherix J."/>
            <person name="Lozano-Sakalauskas G."/>
            <person name="Fujita A."/>
            <person name="Filho E.R."/>
            <person name="Long P."/>
            <person name="Padilla G."/>
            <person name="Taciro M.K."/>
            <person name="Gomez J.G."/>
            <person name="Silva L.F."/>
            <person name="Torres M."/>
        </authorList>
    </citation>
    <scope>NUCLEOTIDE SEQUENCE</scope>
    <source>
        <strain evidence="6">LMG 19450</strain>
    </source>
</reference>
<evidence type="ECO:0000313" key="7">
    <source>
        <dbReference type="Proteomes" id="UP000030460"/>
    </source>
</evidence>
<evidence type="ECO:0000256" key="3">
    <source>
        <dbReference type="ARBA" id="ARBA00023163"/>
    </source>
</evidence>